<sequence>MPQSILQDPLLLTRLKWSEIVDVLCLEVLGETRRDPLSMGGLLDIDAIDSGVFRTYFRLEKDDAPRLQRALCIPDKVTTPQRVSVPGDEALCITLRRLAYPNRLRDLEHLFDRHSSTLSSLTNEVLRHIEDNFFHLLDDVNNHTWLNLDTLEEFSQASENNWSCNFGNSAAYTKLQNLVQGHDYCIYGDPAYPLRPLLLKPYGGALLTPEQLAFNKAMSSGELPAHRPIHRSENMHPLDVIAKRLRRGHLPKKTEVLVSTEAPPGLFSWLHFCFRSVRCDHGRRRDTATVGGSHFE</sequence>
<reference evidence="1" key="2">
    <citation type="submission" date="2021-09" db="EMBL/GenBank/DDBJ databases">
        <authorList>
            <person name="Jia N."/>
            <person name="Wang J."/>
            <person name="Shi W."/>
            <person name="Du L."/>
            <person name="Sun Y."/>
            <person name="Zhan W."/>
            <person name="Jiang J."/>
            <person name="Wang Q."/>
            <person name="Zhang B."/>
            <person name="Ji P."/>
            <person name="Sakyi L.B."/>
            <person name="Cui X."/>
            <person name="Yuan T."/>
            <person name="Jiang B."/>
            <person name="Yang W."/>
            <person name="Lam T.T.-Y."/>
            <person name="Chang Q."/>
            <person name="Ding S."/>
            <person name="Wang X."/>
            <person name="Zhu J."/>
            <person name="Ruan X."/>
            <person name="Zhao L."/>
            <person name="Wei J."/>
            <person name="Que T."/>
            <person name="Du C."/>
            <person name="Cheng J."/>
            <person name="Dai P."/>
            <person name="Han X."/>
            <person name="Huang E."/>
            <person name="Gao Y."/>
            <person name="Liu J."/>
            <person name="Shao H."/>
            <person name="Ye R."/>
            <person name="Li L."/>
            <person name="Wei W."/>
            <person name="Wang X."/>
            <person name="Wang C."/>
            <person name="Huo Q."/>
            <person name="Li W."/>
            <person name="Guo W."/>
            <person name="Chen H."/>
            <person name="Chen S."/>
            <person name="Zhou L."/>
            <person name="Zhou L."/>
            <person name="Ni X."/>
            <person name="Tian J."/>
            <person name="Zhou Y."/>
            <person name="Sheng Y."/>
            <person name="Liu T."/>
            <person name="Pan Y."/>
            <person name="Xia L."/>
            <person name="Li J."/>
            <person name="Zhao F."/>
            <person name="Cao W."/>
        </authorList>
    </citation>
    <scope>NUCLEOTIDE SEQUENCE</scope>
    <source>
        <strain evidence="1">Rmic-2018</strain>
        <tissue evidence="1">Larvae</tissue>
    </source>
</reference>
<dbReference type="VEuPathDB" id="VectorBase:LOC119168636"/>
<protein>
    <recommendedName>
        <fullName evidence="3">DDE Tnp4 domain-containing protein</fullName>
    </recommendedName>
</protein>
<name>A0A9J6F4R3_RHIMP</name>
<comment type="caution">
    <text evidence="1">The sequence shown here is derived from an EMBL/GenBank/DDBJ whole genome shotgun (WGS) entry which is preliminary data.</text>
</comment>
<gene>
    <name evidence="1" type="ORF">HPB51_017912</name>
</gene>
<dbReference type="Proteomes" id="UP000821866">
    <property type="component" value="Chromosome 1"/>
</dbReference>
<evidence type="ECO:0000313" key="1">
    <source>
        <dbReference type="EMBL" id="KAH8041790.1"/>
    </source>
</evidence>
<dbReference type="PANTHER" id="PTHR34615:SF1">
    <property type="entry name" value="PX DOMAIN-CONTAINING PROTEIN"/>
    <property type="match status" value="1"/>
</dbReference>
<dbReference type="AlphaFoldDB" id="A0A9J6F4R3"/>
<organism evidence="1 2">
    <name type="scientific">Rhipicephalus microplus</name>
    <name type="common">Cattle tick</name>
    <name type="synonym">Boophilus microplus</name>
    <dbReference type="NCBI Taxonomy" id="6941"/>
    <lineage>
        <taxon>Eukaryota</taxon>
        <taxon>Metazoa</taxon>
        <taxon>Ecdysozoa</taxon>
        <taxon>Arthropoda</taxon>
        <taxon>Chelicerata</taxon>
        <taxon>Arachnida</taxon>
        <taxon>Acari</taxon>
        <taxon>Parasitiformes</taxon>
        <taxon>Ixodida</taxon>
        <taxon>Ixodoidea</taxon>
        <taxon>Ixodidae</taxon>
        <taxon>Rhipicephalinae</taxon>
        <taxon>Rhipicephalus</taxon>
        <taxon>Boophilus</taxon>
    </lineage>
</organism>
<proteinExistence type="predicted"/>
<dbReference type="PANTHER" id="PTHR34615">
    <property type="entry name" value="PX DOMAIN-CONTAINING PROTEIN"/>
    <property type="match status" value="1"/>
</dbReference>
<dbReference type="EMBL" id="JABSTU010000001">
    <property type="protein sequence ID" value="KAH8041790.1"/>
    <property type="molecule type" value="Genomic_DNA"/>
</dbReference>
<accession>A0A9J6F4R3</accession>
<reference evidence="1" key="1">
    <citation type="journal article" date="2020" name="Cell">
        <title>Large-Scale Comparative Analyses of Tick Genomes Elucidate Their Genetic Diversity and Vector Capacities.</title>
        <authorList>
            <consortium name="Tick Genome and Microbiome Consortium (TIGMIC)"/>
            <person name="Jia N."/>
            <person name="Wang J."/>
            <person name="Shi W."/>
            <person name="Du L."/>
            <person name="Sun Y."/>
            <person name="Zhan W."/>
            <person name="Jiang J.F."/>
            <person name="Wang Q."/>
            <person name="Zhang B."/>
            <person name="Ji P."/>
            <person name="Bell-Sakyi L."/>
            <person name="Cui X.M."/>
            <person name="Yuan T.T."/>
            <person name="Jiang B.G."/>
            <person name="Yang W.F."/>
            <person name="Lam T.T."/>
            <person name="Chang Q.C."/>
            <person name="Ding S.J."/>
            <person name="Wang X.J."/>
            <person name="Zhu J.G."/>
            <person name="Ruan X.D."/>
            <person name="Zhao L."/>
            <person name="Wei J.T."/>
            <person name="Ye R.Z."/>
            <person name="Que T.C."/>
            <person name="Du C.H."/>
            <person name="Zhou Y.H."/>
            <person name="Cheng J.X."/>
            <person name="Dai P.F."/>
            <person name="Guo W.B."/>
            <person name="Han X.H."/>
            <person name="Huang E.J."/>
            <person name="Li L.F."/>
            <person name="Wei W."/>
            <person name="Gao Y.C."/>
            <person name="Liu J.Z."/>
            <person name="Shao H.Z."/>
            <person name="Wang X."/>
            <person name="Wang C.C."/>
            <person name="Yang T.C."/>
            <person name="Huo Q.B."/>
            <person name="Li W."/>
            <person name="Chen H.Y."/>
            <person name="Chen S.E."/>
            <person name="Zhou L.G."/>
            <person name="Ni X.B."/>
            <person name="Tian J.H."/>
            <person name="Sheng Y."/>
            <person name="Liu T."/>
            <person name="Pan Y.S."/>
            <person name="Xia L.Y."/>
            <person name="Li J."/>
            <person name="Zhao F."/>
            <person name="Cao W.C."/>
        </authorList>
    </citation>
    <scope>NUCLEOTIDE SEQUENCE</scope>
    <source>
        <strain evidence="1">Rmic-2018</strain>
    </source>
</reference>
<evidence type="ECO:0008006" key="3">
    <source>
        <dbReference type="Google" id="ProtNLM"/>
    </source>
</evidence>
<keyword evidence="2" id="KW-1185">Reference proteome</keyword>
<evidence type="ECO:0000313" key="2">
    <source>
        <dbReference type="Proteomes" id="UP000821866"/>
    </source>
</evidence>